<feature type="compositionally biased region" description="Pro residues" evidence="2">
    <location>
        <begin position="456"/>
        <end position="468"/>
    </location>
</feature>
<protein>
    <submittedName>
        <fullName evidence="4">MT-A70 protein</fullName>
    </submittedName>
</protein>
<dbReference type="AlphaFoldDB" id="A0A0C9MGT6"/>
<evidence type="ECO:0000256" key="2">
    <source>
        <dbReference type="SAM" id="MobiDB-lite"/>
    </source>
</evidence>
<dbReference type="GO" id="GO:0005634">
    <property type="term" value="C:nucleus"/>
    <property type="evidence" value="ECO:0007669"/>
    <property type="project" value="TreeGrafter"/>
</dbReference>
<evidence type="ECO:0000313" key="4">
    <source>
        <dbReference type="EMBL" id="GAN06529.1"/>
    </source>
</evidence>
<dbReference type="Pfam" id="PF05063">
    <property type="entry name" value="MT-A70"/>
    <property type="match status" value="1"/>
</dbReference>
<dbReference type="Pfam" id="PF05050">
    <property type="entry name" value="Methyltransf_21"/>
    <property type="match status" value="1"/>
</dbReference>
<comment type="similarity">
    <text evidence="1">Belongs to the MT-A70-like family.</text>
</comment>
<dbReference type="PROSITE" id="PS51143">
    <property type="entry name" value="MT_A70"/>
    <property type="match status" value="1"/>
</dbReference>
<dbReference type="GO" id="GO:0036396">
    <property type="term" value="C:RNA N6-methyladenosine methyltransferase complex"/>
    <property type="evidence" value="ECO:0007669"/>
    <property type="project" value="TreeGrafter"/>
</dbReference>
<name>A0A0C9MGT6_9FUNG</name>
<feature type="region of interest" description="Disordered" evidence="2">
    <location>
        <begin position="487"/>
        <end position="510"/>
    </location>
</feature>
<accession>A0A0C9MGT6</accession>
<sequence length="934" mass="106440">MSERPKRKRRQATALAASTHARVSNAHYVGYVEDNESVEAIMKKFEELERIQQEFTSSPQLVSNTPPAKPEQDGCVQDTLIEDPLTQEQLEEVFRRTSAFTVKSASLDPNFVVDMDALDLLQAEYRNNDTNEFVEEDDYYYVGDDFDLNEQVDDKDGQYRDRDYRRSTPSKKKRLDRQSVLNKHKILAAQAKDETGRIVTAKKQVCSIDPSLPTYVKIPPRPIKASWAHFIKPLSEIIPPTHYTYHEVKNLVDQDLTQYGSQFQAIYMDPPLLMAGEAPTPGKINIDDLAKLNVPDVIETGFLFIWSEKEWLHRIVKIATQWGFRYVENYCWVKKNINNTIYKGESNYFCKSKLNLLIFKKEKSKIEIRHQRNADCLFDFVKPMVAGQFTEPKPSYVYHVIETLLPKSVQESRLLKLWSTRNYRRLGWTTVAEVTKDNVGAFEPPPFNPNTGADSHPPPPPPPPPPAQPNIGISPIAEAKLAEHVGINPQPLDEPDTHYPDTHAKSSQDLDTIAPTADKTTYRLAPEGLKYAQSGDLWQFGVINTKPDVFIVSNTNYPDVNNHYHREFRIYTLMKWILRVHRRDPERTAPLVMVDAGSNHGLFSLVAGASGAHTIAFEPQTHLRSVINMAGRLNQLSQRLRVLPFAVLDQFKKLAMEKVEINDGGIGGLSYDNPNALITTQTIRLDTLPAYNRLFPQSTAMEKQLKINTDRKDDKSILEPEDLGAEYAKEIEAASDNASAEIPESLLFRQPIHFLKIDVEGFELPALRSAAKLFENQLVENTVLEFGPPSRWDVTVPDANHMDLKDVRAKTMKEAKEVLHRAVDEWGLDINLLPAEGWEKTVKFMIDHGIDLSGGNPSKNKVVQRVNAWKFDDLPLDHDEFEKELEIKENVVTEFIRLPARLIDDYLEASQAIGEMYLWFTKKDTQSPVLQKIT</sequence>
<evidence type="ECO:0000256" key="1">
    <source>
        <dbReference type="PROSITE-ProRule" id="PRU00489"/>
    </source>
</evidence>
<dbReference type="InterPro" id="IPR006342">
    <property type="entry name" value="FkbM_mtfrase"/>
</dbReference>
<dbReference type="PANTHER" id="PTHR12829:SF8">
    <property type="entry name" value="CHROMOSOME UNDETERMINED SCAFFOLD_82, WHOLE GENOME SHOTGUN SEQUENCE"/>
    <property type="match status" value="1"/>
</dbReference>
<gene>
    <name evidence="4" type="ORF">MAM1_0127d06013</name>
</gene>
<feature type="region of interest" description="Disordered" evidence="2">
    <location>
        <begin position="439"/>
        <end position="472"/>
    </location>
</feature>
<dbReference type="InterPro" id="IPR007757">
    <property type="entry name" value="MT-A70-like"/>
</dbReference>
<dbReference type="EMBL" id="DF836416">
    <property type="protein sequence ID" value="GAN06529.1"/>
    <property type="molecule type" value="Genomic_DNA"/>
</dbReference>
<dbReference type="OrthoDB" id="411251at2759"/>
<dbReference type="SUPFAM" id="SSF53335">
    <property type="entry name" value="S-adenosyl-L-methionine-dependent methyltransferases"/>
    <property type="match status" value="3"/>
</dbReference>
<evidence type="ECO:0000313" key="5">
    <source>
        <dbReference type="Proteomes" id="UP000053815"/>
    </source>
</evidence>
<dbReference type="InterPro" id="IPR029063">
    <property type="entry name" value="SAM-dependent_MTases_sf"/>
</dbReference>
<reference evidence="4" key="1">
    <citation type="submission" date="2014-09" db="EMBL/GenBank/DDBJ databases">
        <title>Draft genome sequence of an oleaginous Mucoromycotina fungus Mucor ambiguus NBRC6742.</title>
        <authorList>
            <person name="Takeda I."/>
            <person name="Yamane N."/>
            <person name="Morita T."/>
            <person name="Tamano K."/>
            <person name="Machida M."/>
            <person name="Baker S."/>
            <person name="Koike H."/>
        </authorList>
    </citation>
    <scope>NUCLEOTIDE SEQUENCE</scope>
    <source>
        <strain evidence="4">NBRC 6742</strain>
    </source>
</reference>
<feature type="domain" description="Methyltransferase FkbM" evidence="3">
    <location>
        <begin position="721"/>
        <end position="789"/>
    </location>
</feature>
<feature type="compositionally biased region" description="Basic and acidic residues" evidence="2">
    <location>
        <begin position="495"/>
        <end position="508"/>
    </location>
</feature>
<dbReference type="PANTHER" id="PTHR12829">
    <property type="entry name" value="N6-ADENOSINE-METHYLTRANSFERASE"/>
    <property type="match status" value="1"/>
</dbReference>
<dbReference type="Gene3D" id="3.40.50.150">
    <property type="entry name" value="Vaccinia Virus protein VP39"/>
    <property type="match status" value="1"/>
</dbReference>
<dbReference type="GO" id="GO:0008168">
    <property type="term" value="F:methyltransferase activity"/>
    <property type="evidence" value="ECO:0007669"/>
    <property type="project" value="TreeGrafter"/>
</dbReference>
<organism evidence="4">
    <name type="scientific">Mucor ambiguus</name>
    <dbReference type="NCBI Taxonomy" id="91626"/>
    <lineage>
        <taxon>Eukaryota</taxon>
        <taxon>Fungi</taxon>
        <taxon>Fungi incertae sedis</taxon>
        <taxon>Mucoromycota</taxon>
        <taxon>Mucoromycotina</taxon>
        <taxon>Mucoromycetes</taxon>
        <taxon>Mucorales</taxon>
        <taxon>Mucorineae</taxon>
        <taxon>Mucoraceae</taxon>
        <taxon>Mucor</taxon>
    </lineage>
</organism>
<dbReference type="NCBIfam" id="TIGR01444">
    <property type="entry name" value="fkbM_fam"/>
    <property type="match status" value="1"/>
</dbReference>
<evidence type="ECO:0000259" key="3">
    <source>
        <dbReference type="Pfam" id="PF05050"/>
    </source>
</evidence>
<keyword evidence="5" id="KW-1185">Reference proteome</keyword>
<dbReference type="Proteomes" id="UP000053815">
    <property type="component" value="Unassembled WGS sequence"/>
</dbReference>
<proteinExistence type="inferred from homology"/>
<dbReference type="STRING" id="91626.A0A0C9MGT6"/>